<evidence type="ECO:0000313" key="3">
    <source>
        <dbReference type="Proteomes" id="UP000596742"/>
    </source>
</evidence>
<dbReference type="CDD" id="cd01647">
    <property type="entry name" value="RT_LTR"/>
    <property type="match status" value="1"/>
</dbReference>
<dbReference type="InterPro" id="IPR043128">
    <property type="entry name" value="Rev_trsase/Diguanyl_cyclase"/>
</dbReference>
<dbReference type="InterPro" id="IPR043502">
    <property type="entry name" value="DNA/RNA_pol_sf"/>
</dbReference>
<dbReference type="Proteomes" id="UP000596742">
    <property type="component" value="Unassembled WGS sequence"/>
</dbReference>
<dbReference type="PANTHER" id="PTHR37984:SF11">
    <property type="entry name" value="INTEGRASE CATALYTIC DOMAIN-CONTAINING PROTEIN"/>
    <property type="match status" value="1"/>
</dbReference>
<dbReference type="Gene3D" id="3.10.10.10">
    <property type="entry name" value="HIV Type 1 Reverse Transcriptase, subunit A, domain 1"/>
    <property type="match status" value="1"/>
</dbReference>
<dbReference type="Gene3D" id="3.30.70.270">
    <property type="match status" value="2"/>
</dbReference>
<reference evidence="2" key="1">
    <citation type="submission" date="2018-11" db="EMBL/GenBank/DDBJ databases">
        <authorList>
            <person name="Alioto T."/>
            <person name="Alioto T."/>
        </authorList>
    </citation>
    <scope>NUCLEOTIDE SEQUENCE</scope>
</reference>
<gene>
    <name evidence="2" type="ORF">MGAL_10B058373</name>
</gene>
<dbReference type="OrthoDB" id="10068942at2759"/>
<name>A0A8B6EF48_MYTGA</name>
<organism evidence="2 3">
    <name type="scientific">Mytilus galloprovincialis</name>
    <name type="common">Mediterranean mussel</name>
    <dbReference type="NCBI Taxonomy" id="29158"/>
    <lineage>
        <taxon>Eukaryota</taxon>
        <taxon>Metazoa</taxon>
        <taxon>Spiralia</taxon>
        <taxon>Lophotrochozoa</taxon>
        <taxon>Mollusca</taxon>
        <taxon>Bivalvia</taxon>
        <taxon>Autobranchia</taxon>
        <taxon>Pteriomorphia</taxon>
        <taxon>Mytilida</taxon>
        <taxon>Mytiloidea</taxon>
        <taxon>Mytilidae</taxon>
        <taxon>Mytilinae</taxon>
        <taxon>Mytilus</taxon>
    </lineage>
</organism>
<dbReference type="InterPro" id="IPR050951">
    <property type="entry name" value="Retrovirus_Pol_polyprotein"/>
</dbReference>
<dbReference type="EMBL" id="UYJE01005056">
    <property type="protein sequence ID" value="VDI33559.1"/>
    <property type="molecule type" value="Genomic_DNA"/>
</dbReference>
<comment type="caution">
    <text evidence="2">The sequence shown here is derived from an EMBL/GenBank/DDBJ whole genome shotgun (WGS) entry which is preliminary data.</text>
</comment>
<feature type="domain" description="Reverse transcriptase" evidence="1">
    <location>
        <begin position="1"/>
        <end position="138"/>
    </location>
</feature>
<protein>
    <recommendedName>
        <fullName evidence="1">Reverse transcriptase domain-containing protein</fullName>
    </recommendedName>
</protein>
<evidence type="ECO:0000259" key="1">
    <source>
        <dbReference type="PROSITE" id="PS50878"/>
    </source>
</evidence>
<dbReference type="InterPro" id="IPR000477">
    <property type="entry name" value="RT_dom"/>
</dbReference>
<dbReference type="PANTHER" id="PTHR37984">
    <property type="entry name" value="PROTEIN CBG26694"/>
    <property type="match status" value="1"/>
</dbReference>
<keyword evidence="3" id="KW-1185">Reference proteome</keyword>
<dbReference type="SUPFAM" id="SSF56672">
    <property type="entry name" value="DNA/RNA polymerases"/>
    <property type="match status" value="1"/>
</dbReference>
<dbReference type="PROSITE" id="PS50878">
    <property type="entry name" value="RT_POL"/>
    <property type="match status" value="1"/>
</dbReference>
<dbReference type="FunFam" id="3.30.70.270:FF:000023">
    <property type="entry name" value="Pol"/>
    <property type="match status" value="1"/>
</dbReference>
<sequence>MRERYPIPTVDEVIQDLNQSKVFSKLDIKLAYHQIELTPESRQITCFMTHKGIFRYKRLMFGINCAPEMYNKVMSQVFQGLEGVRNIFDDVVVYGSTSNEHNDRLDAVLQRLEERGLTLNIDKCKFNMANIEFMGHMLSEHGIGVSQSKVEAIVNSRRPESVSEIRSFLGLVNFVGRFIPNLATAAEPLHRLLHKERKFQWGPEQNDSFEKLKKGLVDASNLIESENSRSQNIVDSLSRLLVVPKNELKQGEINQAEEYIRFVASESTPNAVKIEDVDKMSLNDKELQNIRIVC</sequence>
<proteinExistence type="predicted"/>
<dbReference type="AlphaFoldDB" id="A0A8B6EF48"/>
<dbReference type="Pfam" id="PF00078">
    <property type="entry name" value="RVT_1"/>
    <property type="match status" value="1"/>
</dbReference>
<accession>A0A8B6EF48</accession>
<evidence type="ECO:0000313" key="2">
    <source>
        <dbReference type="EMBL" id="VDI33559.1"/>
    </source>
</evidence>